<evidence type="ECO:0000256" key="3">
    <source>
        <dbReference type="ARBA" id="ARBA00022771"/>
    </source>
</evidence>
<comment type="subcellular location">
    <subcellularLocation>
        <location evidence="1">Nucleus</location>
    </subcellularLocation>
</comment>
<organism evidence="13 14">
    <name type="scientific">Lagenidium giganteum</name>
    <dbReference type="NCBI Taxonomy" id="4803"/>
    <lineage>
        <taxon>Eukaryota</taxon>
        <taxon>Sar</taxon>
        <taxon>Stramenopiles</taxon>
        <taxon>Oomycota</taxon>
        <taxon>Peronosporomycetes</taxon>
        <taxon>Pythiales</taxon>
        <taxon>Pythiaceae</taxon>
    </lineage>
</organism>
<evidence type="ECO:0000259" key="12">
    <source>
        <dbReference type="PROSITE" id="PS50016"/>
    </source>
</evidence>
<dbReference type="EMBL" id="DAKRPA010000119">
    <property type="protein sequence ID" value="DAZ97998.1"/>
    <property type="molecule type" value="Genomic_DNA"/>
</dbReference>
<evidence type="ECO:0000256" key="2">
    <source>
        <dbReference type="ARBA" id="ARBA00022723"/>
    </source>
</evidence>
<evidence type="ECO:0000256" key="8">
    <source>
        <dbReference type="ARBA" id="ARBA00023163"/>
    </source>
</evidence>
<keyword evidence="6" id="KW-0238">DNA-binding</keyword>
<feature type="region of interest" description="Disordered" evidence="11">
    <location>
        <begin position="1"/>
        <end position="98"/>
    </location>
</feature>
<dbReference type="Proteomes" id="UP001146120">
    <property type="component" value="Unassembled WGS sequence"/>
</dbReference>
<name>A0AAV2YVX0_9STRA</name>
<evidence type="ECO:0000256" key="7">
    <source>
        <dbReference type="ARBA" id="ARBA00023155"/>
    </source>
</evidence>
<dbReference type="GO" id="GO:0003682">
    <property type="term" value="F:chromatin binding"/>
    <property type="evidence" value="ECO:0007669"/>
    <property type="project" value="TreeGrafter"/>
</dbReference>
<dbReference type="InterPro" id="IPR011011">
    <property type="entry name" value="Znf_FYVE_PHD"/>
</dbReference>
<comment type="caution">
    <text evidence="13">The sequence shown here is derived from an EMBL/GenBank/DDBJ whole genome shotgun (WGS) entry which is preliminary data.</text>
</comment>
<keyword evidence="3 10" id="KW-0863">Zinc-finger</keyword>
<sequence>MPKRHAAARRSTTSSTEPLQRVRRERKARQVYSPSVELRDRPPAKRQQATSGSSRSPSPPQVQAPERSRSPSVAATTGNQQGEQPKRRRGRACAPSTPLHKQLETRIAGQVKKLKFNLTFVEAYEQEGWRRASMDKLKPSDELIKAQKMMLQLKREIRDSLLELRALNEHDPKLIVTSGPAPGSPDDELTGVAYEHIVCARCGGTEDSEDNDILLCDNPGCDRAYHQQCQNPIVPTASIPEGDVEWFCEVCHAVFESLKKLNYALGTTYDTVDEVFPYLEEEEEEARQLQAAAAAPRSTLTDMAWGDDEDEEDDDFVPEQDIAMSDDDAETSRPATSESDDSDCSSDEEENVVEEEKDVDASELEFLHKGDVLDETRRTTRSGYTGTSSSAPRSKDQAGLVGAKVARLDVMGDLVFGVVLEHVNPTGHGPASHYRILYYDGIQQVLDAHGTTKVIKRAAQNADCEMHEDEPDDRLIVHGKRKRTPVDYRELNERMFANQADDDDANKSDDDYVLEQDETAHEDEDVYSPSHATTPQARDGRSRRARNKVDYNALNEGLLGY</sequence>
<dbReference type="InterPro" id="IPR001965">
    <property type="entry name" value="Znf_PHD"/>
</dbReference>
<evidence type="ECO:0000313" key="14">
    <source>
        <dbReference type="Proteomes" id="UP001146120"/>
    </source>
</evidence>
<evidence type="ECO:0000256" key="6">
    <source>
        <dbReference type="ARBA" id="ARBA00023125"/>
    </source>
</evidence>
<keyword evidence="5" id="KW-0805">Transcription regulation</keyword>
<dbReference type="CDD" id="cd15504">
    <property type="entry name" value="PHD_PRHA_like"/>
    <property type="match status" value="1"/>
</dbReference>
<dbReference type="GO" id="GO:0008270">
    <property type="term" value="F:zinc ion binding"/>
    <property type="evidence" value="ECO:0007669"/>
    <property type="project" value="UniProtKB-KW"/>
</dbReference>
<reference evidence="13" key="2">
    <citation type="journal article" date="2023" name="Microbiol Resour">
        <title>Decontamination and Annotation of the Draft Genome Sequence of the Oomycete Lagenidium giganteum ARSEF 373.</title>
        <authorList>
            <person name="Morgan W.R."/>
            <person name="Tartar A."/>
        </authorList>
    </citation>
    <scope>NUCLEOTIDE SEQUENCE</scope>
    <source>
        <strain evidence="13">ARSEF 373</strain>
    </source>
</reference>
<dbReference type="Gene3D" id="3.30.40.10">
    <property type="entry name" value="Zinc/RING finger domain, C3HC4 (zinc finger)"/>
    <property type="match status" value="1"/>
</dbReference>
<keyword evidence="9" id="KW-0539">Nucleus</keyword>
<keyword evidence="7" id="KW-0371">Homeobox</keyword>
<accession>A0AAV2YVX0</accession>
<evidence type="ECO:0000256" key="10">
    <source>
        <dbReference type="PROSITE-ProRule" id="PRU00146"/>
    </source>
</evidence>
<dbReference type="InterPro" id="IPR045876">
    <property type="entry name" value="PRHA-like_PHD-finger"/>
</dbReference>
<feature type="domain" description="PHD-type" evidence="12">
    <location>
        <begin position="196"/>
        <end position="254"/>
    </location>
</feature>
<dbReference type="Pfam" id="PF00628">
    <property type="entry name" value="PHD"/>
    <property type="match status" value="1"/>
</dbReference>
<dbReference type="GO" id="GO:0005634">
    <property type="term" value="C:nucleus"/>
    <property type="evidence" value="ECO:0007669"/>
    <property type="project" value="UniProtKB-SubCell"/>
</dbReference>
<dbReference type="InterPro" id="IPR013083">
    <property type="entry name" value="Znf_RING/FYVE/PHD"/>
</dbReference>
<protein>
    <recommendedName>
        <fullName evidence="12">PHD-type domain-containing protein</fullName>
    </recommendedName>
</protein>
<evidence type="ECO:0000256" key="5">
    <source>
        <dbReference type="ARBA" id="ARBA00023015"/>
    </source>
</evidence>
<evidence type="ECO:0000256" key="9">
    <source>
        <dbReference type="ARBA" id="ARBA00023242"/>
    </source>
</evidence>
<dbReference type="AlphaFoldDB" id="A0AAV2YVX0"/>
<keyword evidence="4" id="KW-0862">Zinc</keyword>
<reference evidence="13" key="1">
    <citation type="submission" date="2022-11" db="EMBL/GenBank/DDBJ databases">
        <authorList>
            <person name="Morgan W.R."/>
            <person name="Tartar A."/>
        </authorList>
    </citation>
    <scope>NUCLEOTIDE SEQUENCE</scope>
    <source>
        <strain evidence="13">ARSEF 373</strain>
    </source>
</reference>
<dbReference type="InterPro" id="IPR019787">
    <property type="entry name" value="Znf_PHD-finger"/>
</dbReference>
<dbReference type="PROSITE" id="PS01359">
    <property type="entry name" value="ZF_PHD_1"/>
    <property type="match status" value="1"/>
</dbReference>
<evidence type="ECO:0000313" key="13">
    <source>
        <dbReference type="EMBL" id="DAZ97998.1"/>
    </source>
</evidence>
<feature type="region of interest" description="Disordered" evidence="11">
    <location>
        <begin position="514"/>
        <end position="561"/>
    </location>
</feature>
<feature type="compositionally biased region" description="Polar residues" evidence="11">
    <location>
        <begin position="70"/>
        <end position="83"/>
    </location>
</feature>
<dbReference type="SMART" id="SM00249">
    <property type="entry name" value="PHD"/>
    <property type="match status" value="1"/>
</dbReference>
<feature type="region of interest" description="Disordered" evidence="11">
    <location>
        <begin position="286"/>
        <end position="396"/>
    </location>
</feature>
<proteinExistence type="predicted"/>
<dbReference type="InterPro" id="IPR019786">
    <property type="entry name" value="Zinc_finger_PHD-type_CS"/>
</dbReference>
<feature type="compositionally biased region" description="Acidic residues" evidence="11">
    <location>
        <begin position="514"/>
        <end position="526"/>
    </location>
</feature>
<feature type="compositionally biased region" description="Acidic residues" evidence="11">
    <location>
        <begin position="305"/>
        <end position="329"/>
    </location>
</feature>
<keyword evidence="2" id="KW-0479">Metal-binding</keyword>
<dbReference type="GO" id="GO:0045814">
    <property type="term" value="P:negative regulation of gene expression, epigenetic"/>
    <property type="evidence" value="ECO:0007669"/>
    <property type="project" value="TreeGrafter"/>
</dbReference>
<dbReference type="SUPFAM" id="SSF57903">
    <property type="entry name" value="FYVE/PHD zinc finger"/>
    <property type="match status" value="1"/>
</dbReference>
<feature type="compositionally biased region" description="Acidic residues" evidence="11">
    <location>
        <begin position="338"/>
        <end position="363"/>
    </location>
</feature>
<feature type="compositionally biased region" description="Polar residues" evidence="11">
    <location>
        <begin position="47"/>
        <end position="56"/>
    </location>
</feature>
<dbReference type="PANTHER" id="PTHR12628:SF10">
    <property type="entry name" value="HOMEOBOX DOMAIN-CONTAINING PROTEIN"/>
    <property type="match status" value="1"/>
</dbReference>
<dbReference type="PANTHER" id="PTHR12628">
    <property type="entry name" value="POLYCOMB-LIKE TRANSCRIPTION FACTOR"/>
    <property type="match status" value="1"/>
</dbReference>
<evidence type="ECO:0000256" key="4">
    <source>
        <dbReference type="ARBA" id="ARBA00022833"/>
    </source>
</evidence>
<keyword evidence="14" id="KW-1185">Reference proteome</keyword>
<keyword evidence="8" id="KW-0804">Transcription</keyword>
<gene>
    <name evidence="13" type="ORF">N0F65_005156</name>
</gene>
<evidence type="ECO:0000256" key="1">
    <source>
        <dbReference type="ARBA" id="ARBA00004123"/>
    </source>
</evidence>
<dbReference type="PROSITE" id="PS50016">
    <property type="entry name" value="ZF_PHD_2"/>
    <property type="match status" value="1"/>
</dbReference>
<evidence type="ECO:0000256" key="11">
    <source>
        <dbReference type="SAM" id="MobiDB-lite"/>
    </source>
</evidence>
<feature type="compositionally biased region" description="Low complexity" evidence="11">
    <location>
        <begin position="381"/>
        <end position="390"/>
    </location>
</feature>
<dbReference type="GO" id="GO:0003677">
    <property type="term" value="F:DNA binding"/>
    <property type="evidence" value="ECO:0007669"/>
    <property type="project" value="UniProtKB-KW"/>
</dbReference>
<feature type="compositionally biased region" description="Basic and acidic residues" evidence="11">
    <location>
        <begin position="365"/>
        <end position="378"/>
    </location>
</feature>